<protein>
    <submittedName>
        <fullName evidence="2">Uncharacterized protein</fullName>
    </submittedName>
</protein>
<sequence length="420" mass="47354">MTRMNIKIRFGTTMKSTTTNTTAKDARSNEVSDRPWPELSFMPGSTDRQSSHTSPPSCNSPRRTEQTHYSSSQYNRRNAEVGNVNDEGYSSLNSSNATPQNSPVLPTRNYSIGINSSAQTSQSWRNRSSTIYDAESGECDWQCDCGDCYTRFYPDTFSPPAAFEKPPTIRRRSVTWVDGFPSSDNSEAAPIQTPIHRTPATYINGIPHYQDILGRWYTPLPIIQTCPPSNVDYKAFAKNLPDYSHLWPPHFFPALYSSLSGSDARAECLSLLQLLATVLKSIPLTALCVEDIQALGQLFHLLHQRRLLYGTLDMRGREQLFMITFRQRHEQTDGEYFQLGCKSCDNSGVMDRDPIVGKLGIRDDEGNGGVNGTMKRILHLMNQGIVCDQDEEAWDLFAVVLPKLGRFLMAYAEDERARFE</sequence>
<feature type="compositionally biased region" description="Basic and acidic residues" evidence="1">
    <location>
        <begin position="24"/>
        <end position="36"/>
    </location>
</feature>
<evidence type="ECO:0000256" key="1">
    <source>
        <dbReference type="SAM" id="MobiDB-lite"/>
    </source>
</evidence>
<keyword evidence="3" id="KW-1185">Reference proteome</keyword>
<accession>U4LX79</accession>
<organism evidence="2 3">
    <name type="scientific">Pyronema omphalodes (strain CBS 100304)</name>
    <name type="common">Pyronema confluens</name>
    <dbReference type="NCBI Taxonomy" id="1076935"/>
    <lineage>
        <taxon>Eukaryota</taxon>
        <taxon>Fungi</taxon>
        <taxon>Dikarya</taxon>
        <taxon>Ascomycota</taxon>
        <taxon>Pezizomycotina</taxon>
        <taxon>Pezizomycetes</taxon>
        <taxon>Pezizales</taxon>
        <taxon>Pyronemataceae</taxon>
        <taxon>Pyronema</taxon>
    </lineage>
</organism>
<name>U4LX79_PYROM</name>
<dbReference type="Proteomes" id="UP000018144">
    <property type="component" value="Unassembled WGS sequence"/>
</dbReference>
<feature type="compositionally biased region" description="Polar residues" evidence="1">
    <location>
        <begin position="88"/>
        <end position="110"/>
    </location>
</feature>
<feature type="compositionally biased region" description="Low complexity" evidence="1">
    <location>
        <begin position="12"/>
        <end position="22"/>
    </location>
</feature>
<proteinExistence type="predicted"/>
<feature type="compositionally biased region" description="Polar residues" evidence="1">
    <location>
        <begin position="46"/>
        <end position="76"/>
    </location>
</feature>
<evidence type="ECO:0000313" key="3">
    <source>
        <dbReference type="Proteomes" id="UP000018144"/>
    </source>
</evidence>
<reference evidence="2 3" key="1">
    <citation type="journal article" date="2013" name="PLoS Genet.">
        <title>The genome and development-dependent transcriptomes of Pyronema confluens: a window into fungal evolution.</title>
        <authorList>
            <person name="Traeger S."/>
            <person name="Altegoer F."/>
            <person name="Freitag M."/>
            <person name="Gabaldon T."/>
            <person name="Kempken F."/>
            <person name="Kumar A."/>
            <person name="Marcet-Houben M."/>
            <person name="Poggeler S."/>
            <person name="Stajich J.E."/>
            <person name="Nowrousian M."/>
        </authorList>
    </citation>
    <scope>NUCLEOTIDE SEQUENCE [LARGE SCALE GENOMIC DNA]</scope>
    <source>
        <strain evidence="3">CBS 100304</strain>
        <tissue evidence="2">Vegetative mycelium</tissue>
    </source>
</reference>
<evidence type="ECO:0000313" key="2">
    <source>
        <dbReference type="EMBL" id="CCX34283.1"/>
    </source>
</evidence>
<feature type="region of interest" description="Disordered" evidence="1">
    <location>
        <begin position="9"/>
        <end position="110"/>
    </location>
</feature>
<gene>
    <name evidence="2" type="ORF">PCON_03314</name>
</gene>
<dbReference type="AlphaFoldDB" id="U4LX79"/>
<dbReference type="EMBL" id="HF936481">
    <property type="protein sequence ID" value="CCX34283.1"/>
    <property type="molecule type" value="Genomic_DNA"/>
</dbReference>